<proteinExistence type="predicted"/>
<keyword evidence="1" id="KW-0808">Transferase</keyword>
<dbReference type="InterPro" id="IPR011004">
    <property type="entry name" value="Trimer_LpxA-like_sf"/>
</dbReference>
<sequence>MTSFYSIDELMKLGLKKVGKEVYISRKASIYSPNTITIGNHVRIDDFCILSGKIEIENYVHIAAYSALYGGKDGIYISSFANLSSRISVYSISDDYSGESMTNPMVSEKYKNVASAPVYIGKHAIVGSTSVIMPGTKLEEGSAFGAFSFIDHNPEPWSINVGIPFHKMKDREKKFWN</sequence>
<dbReference type="RefSeq" id="WP_349144365.1">
    <property type="nucleotide sequence ID" value="NZ_JBBMFC010000012.1"/>
</dbReference>
<comment type="caution">
    <text evidence="3">The sequence shown here is derived from an EMBL/GenBank/DDBJ whole genome shotgun (WGS) entry which is preliminary data.</text>
</comment>
<dbReference type="Gene3D" id="2.160.10.10">
    <property type="entry name" value="Hexapeptide repeat proteins"/>
    <property type="match status" value="1"/>
</dbReference>
<evidence type="ECO:0000313" key="3">
    <source>
        <dbReference type="EMBL" id="MEQ2578801.1"/>
    </source>
</evidence>
<protein>
    <recommendedName>
        <fullName evidence="5">Acyltransferase</fullName>
    </recommendedName>
</protein>
<evidence type="ECO:0000256" key="1">
    <source>
        <dbReference type="ARBA" id="ARBA00022679"/>
    </source>
</evidence>
<reference evidence="3 4" key="1">
    <citation type="submission" date="2024-03" db="EMBL/GenBank/DDBJ databases">
        <title>Human intestinal bacterial collection.</title>
        <authorList>
            <person name="Pauvert C."/>
            <person name="Hitch T.C.A."/>
            <person name="Clavel T."/>
        </authorList>
    </citation>
    <scope>NUCLEOTIDE SEQUENCE [LARGE SCALE GENOMIC DNA]</scope>
    <source>
        <strain evidence="3 4">CLA-AA-H78B</strain>
    </source>
</reference>
<dbReference type="EMBL" id="JBBMFC010000012">
    <property type="protein sequence ID" value="MEQ2578801.1"/>
    <property type="molecule type" value="Genomic_DNA"/>
</dbReference>
<organism evidence="3 4">
    <name type="scientific">Hominiventricola aquisgranensis</name>
    <dbReference type="NCBI Taxonomy" id="3133164"/>
    <lineage>
        <taxon>Bacteria</taxon>
        <taxon>Bacillati</taxon>
        <taxon>Bacillota</taxon>
        <taxon>Clostridia</taxon>
        <taxon>Lachnospirales</taxon>
        <taxon>Lachnospiraceae</taxon>
        <taxon>Hominiventricola</taxon>
    </lineage>
</organism>
<dbReference type="SUPFAM" id="SSF51161">
    <property type="entry name" value="Trimeric LpxA-like enzymes"/>
    <property type="match status" value="1"/>
</dbReference>
<accession>A0ABV1I1G3</accession>
<dbReference type="PANTHER" id="PTHR43300:SF12">
    <property type="entry name" value="CHLORAMPHENICOL ACETYLTRANSFERASE"/>
    <property type="match status" value="1"/>
</dbReference>
<gene>
    <name evidence="3" type="ORF">WMO62_08110</name>
</gene>
<dbReference type="InterPro" id="IPR050179">
    <property type="entry name" value="Trans_hexapeptide_repeat"/>
</dbReference>
<dbReference type="Proteomes" id="UP001470288">
    <property type="component" value="Unassembled WGS sequence"/>
</dbReference>
<evidence type="ECO:0000256" key="2">
    <source>
        <dbReference type="ARBA" id="ARBA00023315"/>
    </source>
</evidence>
<keyword evidence="2" id="KW-0012">Acyltransferase</keyword>
<keyword evidence="4" id="KW-1185">Reference proteome</keyword>
<evidence type="ECO:0008006" key="5">
    <source>
        <dbReference type="Google" id="ProtNLM"/>
    </source>
</evidence>
<dbReference type="PANTHER" id="PTHR43300">
    <property type="entry name" value="ACETYLTRANSFERASE"/>
    <property type="match status" value="1"/>
</dbReference>
<name>A0ABV1I1G3_9FIRM</name>
<evidence type="ECO:0000313" key="4">
    <source>
        <dbReference type="Proteomes" id="UP001470288"/>
    </source>
</evidence>